<gene>
    <name evidence="2" type="ORF">ES332_A12G213000v1</name>
</gene>
<keyword evidence="1" id="KW-0812">Transmembrane</keyword>
<proteinExistence type="predicted"/>
<reference evidence="2 3" key="1">
    <citation type="submission" date="2019-07" db="EMBL/GenBank/DDBJ databases">
        <title>WGS assembly of Gossypium tomentosum.</title>
        <authorList>
            <person name="Chen Z.J."/>
            <person name="Sreedasyam A."/>
            <person name="Ando A."/>
            <person name="Song Q."/>
            <person name="De L."/>
            <person name="Hulse-Kemp A."/>
            <person name="Ding M."/>
            <person name="Ye W."/>
            <person name="Kirkbride R."/>
            <person name="Jenkins J."/>
            <person name="Plott C."/>
            <person name="Lovell J."/>
            <person name="Lin Y.-M."/>
            <person name="Vaughn R."/>
            <person name="Liu B."/>
            <person name="Li W."/>
            <person name="Simpson S."/>
            <person name="Scheffler B."/>
            <person name="Saski C."/>
            <person name="Grover C."/>
            <person name="Hu G."/>
            <person name="Conover J."/>
            <person name="Carlson J."/>
            <person name="Shu S."/>
            <person name="Boston L."/>
            <person name="Williams M."/>
            <person name="Peterson D."/>
            <person name="Mcgee K."/>
            <person name="Jones D."/>
            <person name="Wendel J."/>
            <person name="Stelly D."/>
            <person name="Grimwood J."/>
            <person name="Schmutz J."/>
        </authorList>
    </citation>
    <scope>NUCLEOTIDE SEQUENCE [LARGE SCALE GENOMIC DNA]</scope>
    <source>
        <strain evidence="2">7179.01</strain>
    </source>
</reference>
<protein>
    <submittedName>
        <fullName evidence="2">Uncharacterized protein</fullName>
    </submittedName>
</protein>
<dbReference type="Proteomes" id="UP000322667">
    <property type="component" value="Chromosome A12"/>
</dbReference>
<organism evidence="2 3">
    <name type="scientific">Gossypium tomentosum</name>
    <name type="common">Hawaiian cotton</name>
    <name type="synonym">Gossypium sandvicense</name>
    <dbReference type="NCBI Taxonomy" id="34277"/>
    <lineage>
        <taxon>Eukaryota</taxon>
        <taxon>Viridiplantae</taxon>
        <taxon>Streptophyta</taxon>
        <taxon>Embryophyta</taxon>
        <taxon>Tracheophyta</taxon>
        <taxon>Spermatophyta</taxon>
        <taxon>Magnoliopsida</taxon>
        <taxon>eudicotyledons</taxon>
        <taxon>Gunneridae</taxon>
        <taxon>Pentapetalae</taxon>
        <taxon>rosids</taxon>
        <taxon>malvids</taxon>
        <taxon>Malvales</taxon>
        <taxon>Malvaceae</taxon>
        <taxon>Malvoideae</taxon>
        <taxon>Gossypium</taxon>
    </lineage>
</organism>
<feature type="transmembrane region" description="Helical" evidence="1">
    <location>
        <begin position="12"/>
        <end position="30"/>
    </location>
</feature>
<evidence type="ECO:0000313" key="3">
    <source>
        <dbReference type="Proteomes" id="UP000322667"/>
    </source>
</evidence>
<evidence type="ECO:0000256" key="1">
    <source>
        <dbReference type="SAM" id="Phobius"/>
    </source>
</evidence>
<evidence type="ECO:0000313" key="2">
    <source>
        <dbReference type="EMBL" id="TYH96995.1"/>
    </source>
</evidence>
<sequence>MSDALPAPPYVILFYYYFIGFEFFLVNGGVCRENEVLKIHQELEEHPLKRPRNQQLQTLFNFNPTITQIT</sequence>
<keyword evidence="1" id="KW-1133">Transmembrane helix</keyword>
<name>A0A5D2N088_GOSTO</name>
<keyword evidence="1" id="KW-0472">Membrane</keyword>
<dbReference type="EMBL" id="CM017621">
    <property type="protein sequence ID" value="TYH96995.1"/>
    <property type="molecule type" value="Genomic_DNA"/>
</dbReference>
<keyword evidence="3" id="KW-1185">Reference proteome</keyword>
<accession>A0A5D2N088</accession>
<dbReference type="AlphaFoldDB" id="A0A5D2N088"/>